<comment type="caution">
    <text evidence="1">The sequence shown here is derived from an EMBL/GenBank/DDBJ whole genome shotgun (WGS) entry which is preliminary data.</text>
</comment>
<sequence>MRQYRIEKEGQIDFFKTFRIDYENNNVLIENTDGVWNGNLLEFKLNITDVSKTLLQAIKYLSKLRVKGISVPANILLISLNERICYIFKSQDYFDDIHKIYYGPASKNNDGFIITKSYVKIIDYSKQYGQAEMIQILRIKNHMPINIDENCIVGWAERYYNENPNAHKGDFLGDLEGLIKIIGEIRQPKHFEGHILPYKGKTNEKFKYLMDKLNDDLNKKNLGAFYTPKLYCEKAAELLRKAIERVPKGNDYIIIDRCAGTGNLEAILTDEELSHCILSTYEYYEYKVLCERLSDKVRFIIPPIETDETYDKGFVKNANALSKDYVYNELIQKYIKDNKCTIILFENPPYAETTSIEHQKKSKSKTSSIWKKSFVVEEMKKEVKGVATNDLGNAFIWSAFKYYLRQTTDSYIVFSPVKYWKVQHLISKKLLDGYAFNRKHFHTSINACIMVALWTNEDCLTQLSFVLKAYDIKDNELVCCDNLDVKKIFTKYSNIYYDKRKLTTETETGILVGLNGLEAPNNVKKSLKPLYDENIIGYLVADSSGFDNPDNVSSLLIAGRYNGHGFFLRKDNYLEKLPIFAASRYIRYNTSWTERTRVMKSADGSERFFKHIATSKGKQDLLKILLFCTLESQNHMRSFIGSNGIFYKNEICLDTTNGETIVSMDLNNLKVNDTEKTLIDLWNKILYKAKLTSNYNAELTYGIYQIKDELNTHHKNELGETVYDYPMLNGDISTLTSLVKCYYLKEIVPFLFKYEFLK</sequence>
<dbReference type="RefSeq" id="WP_005212030.1">
    <property type="nucleotide sequence ID" value="NZ_KB291622.1"/>
</dbReference>
<dbReference type="Proteomes" id="UP000010420">
    <property type="component" value="Unassembled WGS sequence"/>
</dbReference>
<dbReference type="AlphaFoldDB" id="L1QIR6"/>
<keyword evidence="2" id="KW-1185">Reference proteome</keyword>
<proteinExistence type="predicted"/>
<protein>
    <submittedName>
        <fullName evidence="1">Uncharacterized protein</fullName>
    </submittedName>
</protein>
<dbReference type="STRING" id="545697.HMPREF0216_01143"/>
<evidence type="ECO:0000313" key="2">
    <source>
        <dbReference type="Proteomes" id="UP000010420"/>
    </source>
</evidence>
<name>L1QIR6_9CLOT</name>
<organism evidence="1 2">
    <name type="scientific">Clostridium celatum DSM 1785</name>
    <dbReference type="NCBI Taxonomy" id="545697"/>
    <lineage>
        <taxon>Bacteria</taxon>
        <taxon>Bacillati</taxon>
        <taxon>Bacillota</taxon>
        <taxon>Clostridia</taxon>
        <taxon>Eubacteriales</taxon>
        <taxon>Clostridiaceae</taxon>
        <taxon>Clostridium</taxon>
    </lineage>
</organism>
<dbReference type="OrthoDB" id="399884at2"/>
<dbReference type="SUPFAM" id="SSF53335">
    <property type="entry name" value="S-adenosyl-L-methionine-dependent methyltransferases"/>
    <property type="match status" value="1"/>
</dbReference>
<evidence type="ECO:0000313" key="1">
    <source>
        <dbReference type="EMBL" id="EKY27853.1"/>
    </source>
</evidence>
<dbReference type="eggNOG" id="ENOG502ZA95">
    <property type="taxonomic scope" value="Bacteria"/>
</dbReference>
<gene>
    <name evidence="1" type="ORF">HMPREF0216_01143</name>
</gene>
<dbReference type="InterPro" id="IPR029063">
    <property type="entry name" value="SAM-dependent_MTases_sf"/>
</dbReference>
<dbReference type="HOGENOM" id="CLU_020983_0_0_9"/>
<dbReference type="EMBL" id="AMEZ01000030">
    <property type="protein sequence ID" value="EKY27853.1"/>
    <property type="molecule type" value="Genomic_DNA"/>
</dbReference>
<accession>L1QIR6</accession>
<dbReference type="PATRIC" id="fig|545697.3.peg.1123"/>
<reference evidence="1 2" key="1">
    <citation type="submission" date="2012-05" db="EMBL/GenBank/DDBJ databases">
        <authorList>
            <person name="Weinstock G."/>
            <person name="Sodergren E."/>
            <person name="Lobos E.A."/>
            <person name="Fulton L."/>
            <person name="Fulton R."/>
            <person name="Courtney L."/>
            <person name="Fronick C."/>
            <person name="O'Laughlin M."/>
            <person name="Godfrey J."/>
            <person name="Wilson R.M."/>
            <person name="Miner T."/>
            <person name="Farmer C."/>
            <person name="Delehaunty K."/>
            <person name="Cordes M."/>
            <person name="Minx P."/>
            <person name="Tomlinson C."/>
            <person name="Chen J."/>
            <person name="Wollam A."/>
            <person name="Pepin K.H."/>
            <person name="Bhonagiri V."/>
            <person name="Zhang X."/>
            <person name="Suruliraj S."/>
            <person name="Warren W."/>
            <person name="Mitreva M."/>
            <person name="Mardis E.R."/>
            <person name="Wilson R.K."/>
        </authorList>
    </citation>
    <scope>NUCLEOTIDE SEQUENCE [LARGE SCALE GENOMIC DNA]</scope>
    <source>
        <strain evidence="1 2">DSM 1785</strain>
    </source>
</reference>